<keyword evidence="2" id="KW-1185">Reference proteome</keyword>
<evidence type="ECO:0000313" key="2">
    <source>
        <dbReference type="Proteomes" id="UP001152888"/>
    </source>
</evidence>
<gene>
    <name evidence="1" type="ORF">ACAOBT_LOCUS19857</name>
</gene>
<comment type="caution">
    <text evidence="1">The sequence shown here is derived from an EMBL/GenBank/DDBJ whole genome shotgun (WGS) entry which is preliminary data.</text>
</comment>
<dbReference type="AlphaFoldDB" id="A0A9P0L6S8"/>
<sequence length="130" mass="14728">MELALLETVNIRAQLDSAYLRNIQQHNDTVTKNTLRMEELAHIGKAKSYYQLMKISLMRSRKKVKNLQTSVGALRKRIKTLSGLFKLLKQKMHITDSAETVLKNRDDLSSDLQVAGIPVTATLKSSVYVL</sequence>
<evidence type="ECO:0000313" key="1">
    <source>
        <dbReference type="EMBL" id="CAH1990739.1"/>
    </source>
</evidence>
<dbReference type="Proteomes" id="UP001152888">
    <property type="component" value="Unassembled WGS sequence"/>
</dbReference>
<proteinExistence type="predicted"/>
<organism evidence="1 2">
    <name type="scientific">Acanthoscelides obtectus</name>
    <name type="common">Bean weevil</name>
    <name type="synonym">Bruchus obtectus</name>
    <dbReference type="NCBI Taxonomy" id="200917"/>
    <lineage>
        <taxon>Eukaryota</taxon>
        <taxon>Metazoa</taxon>
        <taxon>Ecdysozoa</taxon>
        <taxon>Arthropoda</taxon>
        <taxon>Hexapoda</taxon>
        <taxon>Insecta</taxon>
        <taxon>Pterygota</taxon>
        <taxon>Neoptera</taxon>
        <taxon>Endopterygota</taxon>
        <taxon>Coleoptera</taxon>
        <taxon>Polyphaga</taxon>
        <taxon>Cucujiformia</taxon>
        <taxon>Chrysomeloidea</taxon>
        <taxon>Chrysomelidae</taxon>
        <taxon>Bruchinae</taxon>
        <taxon>Bruchini</taxon>
        <taxon>Acanthoscelides</taxon>
    </lineage>
</organism>
<dbReference type="EMBL" id="CAKOFQ010007096">
    <property type="protein sequence ID" value="CAH1990739.1"/>
    <property type="molecule type" value="Genomic_DNA"/>
</dbReference>
<protein>
    <submittedName>
        <fullName evidence="1">Uncharacterized protein</fullName>
    </submittedName>
</protein>
<reference evidence="1" key="1">
    <citation type="submission" date="2022-03" db="EMBL/GenBank/DDBJ databases">
        <authorList>
            <person name="Sayadi A."/>
        </authorList>
    </citation>
    <scope>NUCLEOTIDE SEQUENCE</scope>
</reference>
<name>A0A9P0L6S8_ACAOB</name>
<accession>A0A9P0L6S8</accession>